<dbReference type="PROSITE" id="PS00061">
    <property type="entry name" value="ADH_SHORT"/>
    <property type="match status" value="1"/>
</dbReference>
<dbReference type="InterPro" id="IPR036291">
    <property type="entry name" value="NAD(P)-bd_dom_sf"/>
</dbReference>
<dbReference type="EMBL" id="CP043451">
    <property type="protein sequence ID" value="QEM04064.1"/>
    <property type="molecule type" value="Genomic_DNA"/>
</dbReference>
<evidence type="ECO:0000256" key="2">
    <source>
        <dbReference type="ARBA" id="ARBA00023002"/>
    </source>
</evidence>
<reference evidence="5 7" key="2">
    <citation type="submission" date="2021-03" db="EMBL/GenBank/DDBJ databases">
        <title>Mucilaginibacter strains isolated from gold and copper mining confer multi heavy-metal resistance.</title>
        <authorList>
            <person name="Li Y."/>
        </authorList>
    </citation>
    <scope>NUCLEOTIDE SEQUENCE [LARGE SCALE GENOMIC DNA]</scope>
    <source>
        <strain evidence="5 7">P2-4</strain>
    </source>
</reference>
<evidence type="ECO:0000313" key="6">
    <source>
        <dbReference type="Proteomes" id="UP000250557"/>
    </source>
</evidence>
<dbReference type="EMBL" id="CP071880">
    <property type="protein sequence ID" value="QTE53457.1"/>
    <property type="molecule type" value="Genomic_DNA"/>
</dbReference>
<keyword evidence="2" id="KW-0560">Oxidoreductase</keyword>
<sequence>MKQKIWLITGASKGLGLEIVKTVLAAGDKVIATVRNDATGLKVALGNPTDLFVVSLDVTKEAEVKQGVSEALKQFGQIDVLVNNAGFGIVGAIEEASDEEVRRQYDTNVFGVLNLVRALLPSMRERKSGHIINISSLFGYGALAGWALYGSTKYAVEGLSEGLALELAPFNIKVTALAPGLFRTQFLNAQSYSLTKESISDYQTTTVGQMKAVPEALHGNQPGDPAKLARVVLELANTENPPLHLPVGKDSLQTYRSNRDKVSQEIEAWAGKFTPTELTA</sequence>
<dbReference type="Proteomes" id="UP000663940">
    <property type="component" value="Chromosome"/>
</dbReference>
<accession>A0AAE6JE71</accession>
<dbReference type="NCBIfam" id="NF004824">
    <property type="entry name" value="PRK06180.1"/>
    <property type="match status" value="1"/>
</dbReference>
<dbReference type="RefSeq" id="WP_112656953.1">
    <property type="nucleotide sequence ID" value="NZ_CP043451.1"/>
</dbReference>
<dbReference type="Gene3D" id="3.40.50.720">
    <property type="entry name" value="NAD(P)-binding Rossmann-like Domain"/>
    <property type="match status" value="1"/>
</dbReference>
<dbReference type="GO" id="GO:0016491">
    <property type="term" value="F:oxidoreductase activity"/>
    <property type="evidence" value="ECO:0007669"/>
    <property type="project" value="UniProtKB-KW"/>
</dbReference>
<dbReference type="InterPro" id="IPR051911">
    <property type="entry name" value="SDR_oxidoreductase"/>
</dbReference>
<organism evidence="4 6">
    <name type="scientific">Mucilaginibacter rubeus</name>
    <dbReference type="NCBI Taxonomy" id="2027860"/>
    <lineage>
        <taxon>Bacteria</taxon>
        <taxon>Pseudomonadati</taxon>
        <taxon>Bacteroidota</taxon>
        <taxon>Sphingobacteriia</taxon>
        <taxon>Sphingobacteriales</taxon>
        <taxon>Sphingobacteriaceae</taxon>
        <taxon>Mucilaginibacter</taxon>
    </lineage>
</organism>
<dbReference type="InterPro" id="IPR002347">
    <property type="entry name" value="SDR_fam"/>
</dbReference>
<dbReference type="CDD" id="cd05374">
    <property type="entry name" value="17beta-HSD-like_SDR_c"/>
    <property type="match status" value="1"/>
</dbReference>
<evidence type="ECO:0000256" key="3">
    <source>
        <dbReference type="RuleBase" id="RU000363"/>
    </source>
</evidence>
<keyword evidence="7" id="KW-1185">Reference proteome</keyword>
<comment type="similarity">
    <text evidence="1 3">Belongs to the short-chain dehydrogenases/reductases (SDR) family.</text>
</comment>
<dbReference type="Pfam" id="PF00106">
    <property type="entry name" value="adh_short"/>
    <property type="match status" value="1"/>
</dbReference>
<name>A0AAE6JE71_9SPHI</name>
<evidence type="ECO:0000313" key="4">
    <source>
        <dbReference type="EMBL" id="QEM04064.1"/>
    </source>
</evidence>
<dbReference type="SUPFAM" id="SSF51735">
    <property type="entry name" value="NAD(P)-binding Rossmann-fold domains"/>
    <property type="match status" value="1"/>
</dbReference>
<dbReference type="InterPro" id="IPR020904">
    <property type="entry name" value="Sc_DH/Rdtase_CS"/>
</dbReference>
<dbReference type="AlphaFoldDB" id="A0AAE6JE71"/>
<dbReference type="PANTHER" id="PTHR43976">
    <property type="entry name" value="SHORT CHAIN DEHYDROGENASE"/>
    <property type="match status" value="1"/>
</dbReference>
<evidence type="ECO:0000313" key="7">
    <source>
        <dbReference type="Proteomes" id="UP000663940"/>
    </source>
</evidence>
<dbReference type="PANTHER" id="PTHR43976:SF16">
    <property type="entry name" value="SHORT-CHAIN DEHYDROGENASE_REDUCTASE FAMILY PROTEIN"/>
    <property type="match status" value="1"/>
</dbReference>
<reference evidence="4 6" key="1">
    <citation type="submission" date="2019-08" db="EMBL/GenBank/DDBJ databases">
        <title>Comparative genome analysis confer to the adaptation heavy metal polluted environment.</title>
        <authorList>
            <person name="Li Y."/>
        </authorList>
    </citation>
    <scope>NUCLEOTIDE SEQUENCE [LARGE SCALE GENOMIC DNA]</scope>
    <source>
        <strain evidence="4 6">P2</strain>
    </source>
</reference>
<dbReference type="Proteomes" id="UP000250557">
    <property type="component" value="Chromosome"/>
</dbReference>
<evidence type="ECO:0000313" key="5">
    <source>
        <dbReference type="EMBL" id="QTE53457.1"/>
    </source>
</evidence>
<protein>
    <submittedName>
        <fullName evidence="4">SDR family NAD(P)-dependent oxidoreductase</fullName>
    </submittedName>
</protein>
<evidence type="ECO:0000256" key="1">
    <source>
        <dbReference type="ARBA" id="ARBA00006484"/>
    </source>
</evidence>
<dbReference type="PRINTS" id="PR00080">
    <property type="entry name" value="SDRFAMILY"/>
</dbReference>
<gene>
    <name evidence="4" type="ORF">DIU31_011305</name>
    <name evidence="5" type="ORF">J3L21_16310</name>
</gene>
<proteinExistence type="inferred from homology"/>
<dbReference type="PRINTS" id="PR00081">
    <property type="entry name" value="GDHRDH"/>
</dbReference>